<evidence type="ECO:0000313" key="10">
    <source>
        <dbReference type="Proteomes" id="UP000620139"/>
    </source>
</evidence>
<dbReference type="Gene3D" id="3.60.15.10">
    <property type="entry name" value="Ribonuclease Z/Hydroxyacylglutathione hydrolase-like"/>
    <property type="match status" value="1"/>
</dbReference>
<dbReference type="Pfam" id="PF00753">
    <property type="entry name" value="Lactamase_B"/>
    <property type="match status" value="1"/>
</dbReference>
<dbReference type="GO" id="GO:0008800">
    <property type="term" value="F:beta-lactamase activity"/>
    <property type="evidence" value="ECO:0007669"/>
    <property type="project" value="InterPro"/>
</dbReference>
<name>A0A931IX07_9BURK</name>
<dbReference type="GO" id="GO:0017001">
    <property type="term" value="P:antibiotic catabolic process"/>
    <property type="evidence" value="ECO:0007669"/>
    <property type="project" value="InterPro"/>
</dbReference>
<dbReference type="RefSeq" id="WP_198100169.1">
    <property type="nucleotide sequence ID" value="NZ_JAEDAL010000002.1"/>
</dbReference>
<evidence type="ECO:0000256" key="2">
    <source>
        <dbReference type="ARBA" id="ARBA00004963"/>
    </source>
</evidence>
<dbReference type="CDD" id="cd07723">
    <property type="entry name" value="hydroxyacylglutathione_hydrolase_MBL-fold"/>
    <property type="match status" value="1"/>
</dbReference>
<dbReference type="InterPro" id="IPR017782">
    <property type="entry name" value="Hydroxyacylglutathione_Hdrlase"/>
</dbReference>
<gene>
    <name evidence="7 9" type="primary">gloB</name>
    <name evidence="9" type="ORF">I7X43_06855</name>
</gene>
<dbReference type="InterPro" id="IPR001018">
    <property type="entry name" value="Beta-lactamase_class-B_CS"/>
</dbReference>
<dbReference type="Pfam" id="PF16123">
    <property type="entry name" value="HAGH_C"/>
    <property type="match status" value="1"/>
</dbReference>
<sequence>MAPPHPVLSLIPVPALADNYIWLLHDGRNALAVDPGEAAPLRNALQALSLTLRAILVTHHHGDHHGGLADLKADAGADLPVFGPSAEAIAGVTAPVRDGDRLHLLGHPVDVLAVPGHTWGHVAYVVQAQPPVLFCGDTLFGAGCGRLFEGTPAHMLNSLERLASLPPETRVCPAHEYTVANLRFAQAVDPASRAVEARLASALAQRAAGAPTLPSTLALECATNPFLRSRDATVRTAAQLRAPAPAESDEPVAVFTALRQWKNQF</sequence>
<feature type="binding site" evidence="7">
    <location>
        <position position="61"/>
    </location>
    <ligand>
        <name>Zn(2+)</name>
        <dbReference type="ChEBI" id="CHEBI:29105"/>
        <label>1</label>
    </ligand>
</feature>
<dbReference type="InterPro" id="IPR001279">
    <property type="entry name" value="Metallo-B-lactamas"/>
</dbReference>
<dbReference type="PIRSF" id="PIRSF005457">
    <property type="entry name" value="Glx"/>
    <property type="match status" value="1"/>
</dbReference>
<dbReference type="InterPro" id="IPR032282">
    <property type="entry name" value="HAGH_C"/>
</dbReference>
<feature type="binding site" evidence="7">
    <location>
        <position position="137"/>
    </location>
    <ligand>
        <name>Zn(2+)</name>
        <dbReference type="ChEBI" id="CHEBI:29105"/>
        <label>2</label>
    </ligand>
</feature>
<dbReference type="InterPro" id="IPR050110">
    <property type="entry name" value="Glyoxalase_II_hydrolase"/>
</dbReference>
<evidence type="ECO:0000256" key="5">
    <source>
        <dbReference type="ARBA" id="ARBA00022801"/>
    </source>
</evidence>
<organism evidence="9 10">
    <name type="scientific">Inhella gelatinilytica</name>
    <dbReference type="NCBI Taxonomy" id="2795030"/>
    <lineage>
        <taxon>Bacteria</taxon>
        <taxon>Pseudomonadati</taxon>
        <taxon>Pseudomonadota</taxon>
        <taxon>Betaproteobacteria</taxon>
        <taxon>Burkholderiales</taxon>
        <taxon>Sphaerotilaceae</taxon>
        <taxon>Inhella</taxon>
    </lineage>
</organism>
<feature type="binding site" evidence="7">
    <location>
        <position position="63"/>
    </location>
    <ligand>
        <name>Zn(2+)</name>
        <dbReference type="ChEBI" id="CHEBI:29105"/>
        <label>2</label>
    </ligand>
</feature>
<comment type="caution">
    <text evidence="9">The sequence shown here is derived from an EMBL/GenBank/DDBJ whole genome shotgun (WGS) entry which is preliminary data.</text>
</comment>
<evidence type="ECO:0000256" key="4">
    <source>
        <dbReference type="ARBA" id="ARBA00022723"/>
    </source>
</evidence>
<evidence type="ECO:0000313" key="9">
    <source>
        <dbReference type="EMBL" id="MBH9552570.1"/>
    </source>
</evidence>
<dbReference type="InterPro" id="IPR035680">
    <property type="entry name" value="Clx_II_MBL"/>
</dbReference>
<feature type="binding site" evidence="7">
    <location>
        <position position="117"/>
    </location>
    <ligand>
        <name>Zn(2+)</name>
        <dbReference type="ChEBI" id="CHEBI:29105"/>
        <label>1</label>
    </ligand>
</feature>
<dbReference type="AlphaFoldDB" id="A0A931IX07"/>
<comment type="subunit">
    <text evidence="7">Monomer.</text>
</comment>
<dbReference type="HAMAP" id="MF_01374">
    <property type="entry name" value="Glyoxalase_2"/>
    <property type="match status" value="1"/>
</dbReference>
<comment type="similarity">
    <text evidence="3 7">Belongs to the metallo-beta-lactamase superfamily. Glyoxalase II family.</text>
</comment>
<feature type="binding site" evidence="7">
    <location>
        <position position="59"/>
    </location>
    <ligand>
        <name>Zn(2+)</name>
        <dbReference type="ChEBI" id="CHEBI:29105"/>
        <label>1</label>
    </ligand>
</feature>
<feature type="domain" description="Metallo-beta-lactamase" evidence="8">
    <location>
        <begin position="18"/>
        <end position="175"/>
    </location>
</feature>
<comment type="catalytic activity">
    <reaction evidence="1 7">
        <text>an S-(2-hydroxyacyl)glutathione + H2O = a 2-hydroxy carboxylate + glutathione + H(+)</text>
        <dbReference type="Rhea" id="RHEA:21864"/>
        <dbReference type="ChEBI" id="CHEBI:15377"/>
        <dbReference type="ChEBI" id="CHEBI:15378"/>
        <dbReference type="ChEBI" id="CHEBI:57925"/>
        <dbReference type="ChEBI" id="CHEBI:58896"/>
        <dbReference type="ChEBI" id="CHEBI:71261"/>
        <dbReference type="EC" id="3.1.2.6"/>
    </reaction>
</comment>
<evidence type="ECO:0000256" key="3">
    <source>
        <dbReference type="ARBA" id="ARBA00006759"/>
    </source>
</evidence>
<dbReference type="Proteomes" id="UP000620139">
    <property type="component" value="Unassembled WGS sequence"/>
</dbReference>
<comment type="pathway">
    <text evidence="2 7">Secondary metabolite metabolism; methylglyoxal degradation; (R)-lactate from methylglyoxal: step 2/2.</text>
</comment>
<dbReference type="InterPro" id="IPR036866">
    <property type="entry name" value="RibonucZ/Hydroxyglut_hydro"/>
</dbReference>
<accession>A0A931IX07</accession>
<dbReference type="PANTHER" id="PTHR43705">
    <property type="entry name" value="HYDROXYACYLGLUTATHIONE HYDROLASE"/>
    <property type="match status" value="1"/>
</dbReference>
<feature type="binding site" evidence="7">
    <location>
        <position position="175"/>
    </location>
    <ligand>
        <name>Zn(2+)</name>
        <dbReference type="ChEBI" id="CHEBI:29105"/>
        <label>2</label>
    </ligand>
</feature>
<dbReference type="GO" id="GO:0008270">
    <property type="term" value="F:zinc ion binding"/>
    <property type="evidence" value="ECO:0007669"/>
    <property type="project" value="InterPro"/>
</dbReference>
<keyword evidence="4 7" id="KW-0479">Metal-binding</keyword>
<dbReference type="GO" id="GO:0004416">
    <property type="term" value="F:hydroxyacylglutathione hydrolase activity"/>
    <property type="evidence" value="ECO:0007669"/>
    <property type="project" value="UniProtKB-UniRule"/>
</dbReference>
<comment type="function">
    <text evidence="7">Thiolesterase that catalyzes the hydrolysis of S-D-lactoyl-glutathione to form glutathione and D-lactic acid.</text>
</comment>
<dbReference type="EMBL" id="JAEDAL010000002">
    <property type="protein sequence ID" value="MBH9552570.1"/>
    <property type="molecule type" value="Genomic_DNA"/>
</dbReference>
<evidence type="ECO:0000256" key="7">
    <source>
        <dbReference type="HAMAP-Rule" id="MF_01374"/>
    </source>
</evidence>
<evidence type="ECO:0000259" key="8">
    <source>
        <dbReference type="SMART" id="SM00849"/>
    </source>
</evidence>
<evidence type="ECO:0000256" key="6">
    <source>
        <dbReference type="ARBA" id="ARBA00022833"/>
    </source>
</evidence>
<protein>
    <recommendedName>
        <fullName evidence="7">Hydroxyacylglutathione hydrolase</fullName>
        <ecNumber evidence="7">3.1.2.6</ecNumber>
    </recommendedName>
    <alternativeName>
        <fullName evidence="7">Glyoxalase II</fullName>
        <shortName evidence="7">Glx II</shortName>
    </alternativeName>
</protein>
<keyword evidence="5 7" id="KW-0378">Hydrolase</keyword>
<dbReference type="GO" id="GO:0019243">
    <property type="term" value="P:methylglyoxal catabolic process to D-lactate via S-lactoyl-glutathione"/>
    <property type="evidence" value="ECO:0007669"/>
    <property type="project" value="UniProtKB-UniRule"/>
</dbReference>
<evidence type="ECO:0000256" key="1">
    <source>
        <dbReference type="ARBA" id="ARBA00001623"/>
    </source>
</evidence>
<keyword evidence="6 7" id="KW-0862">Zinc</keyword>
<dbReference type="EC" id="3.1.2.6" evidence="7"/>
<proteinExistence type="inferred from homology"/>
<dbReference type="SUPFAM" id="SSF56281">
    <property type="entry name" value="Metallo-hydrolase/oxidoreductase"/>
    <property type="match status" value="1"/>
</dbReference>
<dbReference type="NCBIfam" id="TIGR03413">
    <property type="entry name" value="GSH_gloB"/>
    <property type="match status" value="1"/>
</dbReference>
<keyword evidence="10" id="KW-1185">Reference proteome</keyword>
<feature type="binding site" evidence="7">
    <location>
        <position position="137"/>
    </location>
    <ligand>
        <name>Zn(2+)</name>
        <dbReference type="ChEBI" id="CHEBI:29105"/>
        <label>1</label>
    </ligand>
</feature>
<comment type="cofactor">
    <cofactor evidence="7">
        <name>Zn(2+)</name>
        <dbReference type="ChEBI" id="CHEBI:29105"/>
    </cofactor>
    <text evidence="7">Binds 2 Zn(2+) ions per subunit.</text>
</comment>
<dbReference type="PROSITE" id="PS00743">
    <property type="entry name" value="BETA_LACTAMASE_B_1"/>
    <property type="match status" value="1"/>
</dbReference>
<dbReference type="SMART" id="SM00849">
    <property type="entry name" value="Lactamase_B"/>
    <property type="match status" value="1"/>
</dbReference>
<reference evidence="9" key="1">
    <citation type="submission" date="2020-12" db="EMBL/GenBank/DDBJ databases">
        <title>The genome sequence of Inhella sp. 4Y17.</title>
        <authorList>
            <person name="Liu Y."/>
        </authorList>
    </citation>
    <scope>NUCLEOTIDE SEQUENCE</scope>
    <source>
        <strain evidence="9">4Y10</strain>
    </source>
</reference>
<feature type="binding site" evidence="7">
    <location>
        <position position="64"/>
    </location>
    <ligand>
        <name>Zn(2+)</name>
        <dbReference type="ChEBI" id="CHEBI:29105"/>
        <label>2</label>
    </ligand>
</feature>
<dbReference type="PANTHER" id="PTHR43705:SF1">
    <property type="entry name" value="HYDROXYACYLGLUTATHIONE HYDROLASE GLOB"/>
    <property type="match status" value="1"/>
</dbReference>